<reference evidence="1 2" key="1">
    <citation type="journal article" date="2024" name="J. Plant Pathol.">
        <title>Sequence and assembly of the genome of Seiridium unicorne, isolate CBS 538.82, causal agent of cypress canker disease.</title>
        <authorList>
            <person name="Scali E."/>
            <person name="Rocca G.D."/>
            <person name="Danti R."/>
            <person name="Garbelotto M."/>
            <person name="Barberini S."/>
            <person name="Baroncelli R."/>
            <person name="Emiliani G."/>
        </authorList>
    </citation>
    <scope>NUCLEOTIDE SEQUENCE [LARGE SCALE GENOMIC DNA]</scope>
    <source>
        <strain evidence="1 2">BM-138-508</strain>
    </source>
</reference>
<proteinExistence type="predicted"/>
<organism evidence="1 2">
    <name type="scientific">Seiridium unicorne</name>
    <dbReference type="NCBI Taxonomy" id="138068"/>
    <lineage>
        <taxon>Eukaryota</taxon>
        <taxon>Fungi</taxon>
        <taxon>Dikarya</taxon>
        <taxon>Ascomycota</taxon>
        <taxon>Pezizomycotina</taxon>
        <taxon>Sordariomycetes</taxon>
        <taxon>Xylariomycetidae</taxon>
        <taxon>Amphisphaeriales</taxon>
        <taxon>Sporocadaceae</taxon>
        <taxon>Seiridium</taxon>
    </lineage>
</organism>
<comment type="caution">
    <text evidence="1">The sequence shown here is derived from an EMBL/GenBank/DDBJ whole genome shotgun (WGS) entry which is preliminary data.</text>
</comment>
<evidence type="ECO:0000313" key="1">
    <source>
        <dbReference type="EMBL" id="KAK9418451.1"/>
    </source>
</evidence>
<sequence length="366" mass="41973">MAALAPAAPAAVEPRYPIEILPPELQNLIWEHVNASNNPQVVHQYFRINVGPSRGRSGRPVWRMPRGYISVDPFHCLINVNRFAGAGAPTLVGLPQSMGLYYHRIRLPHDTRGAKQGMTHRNRWRRNMYKTSPPAHRPAYVFVNLHHDVFYFSNEYGDMEFVGAIPAYRTGPFQFLSDNLNENVRTSLTNLNVGMPLEWVRNVRKIAVRLDSHLSPPADAHRLSGFTNWIISHVNTIIARFLSLRRIYMVMNVRDANCGLHFDLGNTTIDKDGFIPYARFLRDHRRWHLSGNNCDCRLMIHPPGEVEENKLLMWNDSIPPLADPIIYLDASDNVDVTELEISVWLARLLNPALMRVQVYWVVDTKS</sequence>
<gene>
    <name evidence="1" type="ORF">SUNI508_08178</name>
</gene>
<name>A0ABR2UW05_9PEZI</name>
<accession>A0ABR2UW05</accession>
<dbReference type="Proteomes" id="UP001408356">
    <property type="component" value="Unassembled WGS sequence"/>
</dbReference>
<dbReference type="EMBL" id="JARVKF010000385">
    <property type="protein sequence ID" value="KAK9418451.1"/>
    <property type="molecule type" value="Genomic_DNA"/>
</dbReference>
<evidence type="ECO:0000313" key="2">
    <source>
        <dbReference type="Proteomes" id="UP001408356"/>
    </source>
</evidence>
<protein>
    <submittedName>
        <fullName evidence="1">Uncharacterized protein</fullName>
    </submittedName>
</protein>
<keyword evidence="2" id="KW-1185">Reference proteome</keyword>